<proteinExistence type="predicted"/>
<dbReference type="Gene3D" id="2.130.10.10">
    <property type="entry name" value="YVTN repeat-like/Quinoprotein amine dehydrogenase"/>
    <property type="match status" value="1"/>
</dbReference>
<gene>
    <name evidence="3" type="ORF">JOC58_003796</name>
</gene>
<dbReference type="Proteomes" id="UP001185028">
    <property type="component" value="Unassembled WGS sequence"/>
</dbReference>
<dbReference type="GO" id="GO:0047487">
    <property type="term" value="F:oligogalacturonide lyase activity"/>
    <property type="evidence" value="ECO:0007669"/>
    <property type="project" value="UniProtKB-EC"/>
</dbReference>
<name>A0ABU1J2Z8_9BACL</name>
<accession>A0ABU1J2Z8</accession>
<dbReference type="RefSeq" id="WP_229685742.1">
    <property type="nucleotide sequence ID" value="NZ_BMMB01000005.1"/>
</dbReference>
<dbReference type="Pfam" id="PF14583">
    <property type="entry name" value="Pectate_lyase22"/>
    <property type="match status" value="1"/>
</dbReference>
<feature type="compositionally biased region" description="Basic and acidic residues" evidence="1">
    <location>
        <begin position="333"/>
        <end position="348"/>
    </location>
</feature>
<dbReference type="EC" id="4.2.2.6" evidence="3"/>
<organism evidence="3 4">
    <name type="scientific">Paenibacillus hunanensis</name>
    <dbReference type="NCBI Taxonomy" id="539262"/>
    <lineage>
        <taxon>Bacteria</taxon>
        <taxon>Bacillati</taxon>
        <taxon>Bacillota</taxon>
        <taxon>Bacilli</taxon>
        <taxon>Bacillales</taxon>
        <taxon>Paenibacillaceae</taxon>
        <taxon>Paenibacillus</taxon>
    </lineage>
</organism>
<sequence>MSRTIAMVKGTIWAAEWKTYADRYTGLTVHQLTDYRGHSRLPYFTENSLYDGGKRLLFISDRDNSANLFSIQLETGEMTQLTTYTGNDDLDVALTPDEQYAIVSDGSVIRALHLTNFRERIKFRCPKGQVLSNVTCTADGQSILVCVCEDLSNRIDTDLGNGYVGHQEWMEAKPLSCIMQIDLKTGNARELYREQHFITHINASPRLPWLATFCHEGPWHLVDQRIWGIDLRDGRVWAIRERLTAGEAVGHECFLPDGEYIGYHGLREDGSHFFGRIRYDNTGMEEQEMPFATWHLYQNEQLVVADGQGDVDVLTVWQRKLAGEGLSDLPSSHSEDEHGVAPSDERHSVAASEGSTVKAHSTVSGSSEQEQHGYEKDYEGPFTICELRCSFHSQKLHAHPRLSDDGRRLFFSSDRSGYGNLYMVELPEDVTLLPR</sequence>
<keyword evidence="4" id="KW-1185">Reference proteome</keyword>
<feature type="region of interest" description="Disordered" evidence="1">
    <location>
        <begin position="326"/>
        <end position="374"/>
    </location>
</feature>
<dbReference type="Pfam" id="PF07676">
    <property type="entry name" value="PD40"/>
    <property type="match status" value="1"/>
</dbReference>
<feature type="domain" description="Oligogalacturonate lyase" evidence="2">
    <location>
        <begin position="7"/>
        <end position="313"/>
    </location>
</feature>
<feature type="compositionally biased region" description="Polar residues" evidence="1">
    <location>
        <begin position="353"/>
        <end position="368"/>
    </location>
</feature>
<dbReference type="SUPFAM" id="SSF82171">
    <property type="entry name" value="DPP6 N-terminal domain-like"/>
    <property type="match status" value="1"/>
</dbReference>
<dbReference type="InterPro" id="IPR015943">
    <property type="entry name" value="WD40/YVTN_repeat-like_dom_sf"/>
</dbReference>
<evidence type="ECO:0000313" key="4">
    <source>
        <dbReference type="Proteomes" id="UP001185028"/>
    </source>
</evidence>
<protein>
    <submittedName>
        <fullName evidence="3">Oligogalacturonide lyase</fullName>
        <ecNumber evidence="3">4.2.2.6</ecNumber>
    </submittedName>
</protein>
<evidence type="ECO:0000256" key="1">
    <source>
        <dbReference type="SAM" id="MobiDB-lite"/>
    </source>
</evidence>
<dbReference type="InterPro" id="IPR011659">
    <property type="entry name" value="WD40"/>
</dbReference>
<evidence type="ECO:0000259" key="2">
    <source>
        <dbReference type="Pfam" id="PF14583"/>
    </source>
</evidence>
<evidence type="ECO:0000313" key="3">
    <source>
        <dbReference type="EMBL" id="MDR6245880.1"/>
    </source>
</evidence>
<keyword evidence="3" id="KW-0456">Lyase</keyword>
<comment type="caution">
    <text evidence="3">The sequence shown here is derived from an EMBL/GenBank/DDBJ whole genome shotgun (WGS) entry which is preliminary data.</text>
</comment>
<dbReference type="EMBL" id="JAVDQH010000019">
    <property type="protein sequence ID" value="MDR6245880.1"/>
    <property type="molecule type" value="Genomic_DNA"/>
</dbReference>
<dbReference type="InterPro" id="IPR027946">
    <property type="entry name" value="Ogl_dom"/>
</dbReference>
<reference evidence="3 4" key="1">
    <citation type="submission" date="2023-07" db="EMBL/GenBank/DDBJ databases">
        <title>Genomic Encyclopedia of Type Strains, Phase IV (KMG-IV): sequencing the most valuable type-strain genomes for metagenomic binning, comparative biology and taxonomic classification.</title>
        <authorList>
            <person name="Goeker M."/>
        </authorList>
    </citation>
    <scope>NUCLEOTIDE SEQUENCE [LARGE SCALE GENOMIC DNA]</scope>
    <source>
        <strain evidence="3 4">DSM 22170</strain>
    </source>
</reference>